<dbReference type="AlphaFoldDB" id="A0A5B7H1S9"/>
<gene>
    <name evidence="2" type="ORF">E2C01_060265</name>
</gene>
<accession>A0A5B7H1S9</accession>
<dbReference type="Proteomes" id="UP000324222">
    <property type="component" value="Unassembled WGS sequence"/>
</dbReference>
<name>A0A5B7H1S9_PORTR</name>
<evidence type="ECO:0000313" key="3">
    <source>
        <dbReference type="Proteomes" id="UP000324222"/>
    </source>
</evidence>
<reference evidence="2 3" key="1">
    <citation type="submission" date="2019-05" db="EMBL/GenBank/DDBJ databases">
        <title>Another draft genome of Portunus trituberculatus and its Hox gene families provides insights of decapod evolution.</title>
        <authorList>
            <person name="Jeong J.-H."/>
            <person name="Song I."/>
            <person name="Kim S."/>
            <person name="Choi T."/>
            <person name="Kim D."/>
            <person name="Ryu S."/>
            <person name="Kim W."/>
        </authorList>
    </citation>
    <scope>NUCLEOTIDE SEQUENCE [LARGE SCALE GENOMIC DNA]</scope>
    <source>
        <tissue evidence="2">Muscle</tissue>
    </source>
</reference>
<comment type="caution">
    <text evidence="2">The sequence shown here is derived from an EMBL/GenBank/DDBJ whole genome shotgun (WGS) entry which is preliminary data.</text>
</comment>
<organism evidence="2 3">
    <name type="scientific">Portunus trituberculatus</name>
    <name type="common">Swimming crab</name>
    <name type="synonym">Neptunus trituberculatus</name>
    <dbReference type="NCBI Taxonomy" id="210409"/>
    <lineage>
        <taxon>Eukaryota</taxon>
        <taxon>Metazoa</taxon>
        <taxon>Ecdysozoa</taxon>
        <taxon>Arthropoda</taxon>
        <taxon>Crustacea</taxon>
        <taxon>Multicrustacea</taxon>
        <taxon>Malacostraca</taxon>
        <taxon>Eumalacostraca</taxon>
        <taxon>Eucarida</taxon>
        <taxon>Decapoda</taxon>
        <taxon>Pleocyemata</taxon>
        <taxon>Brachyura</taxon>
        <taxon>Eubrachyura</taxon>
        <taxon>Portunoidea</taxon>
        <taxon>Portunidae</taxon>
        <taxon>Portuninae</taxon>
        <taxon>Portunus</taxon>
    </lineage>
</organism>
<dbReference type="EMBL" id="VSRR010024317">
    <property type="protein sequence ID" value="MPC66120.1"/>
    <property type="molecule type" value="Genomic_DNA"/>
</dbReference>
<keyword evidence="3" id="KW-1185">Reference proteome</keyword>
<protein>
    <submittedName>
        <fullName evidence="2">Uncharacterized protein</fullName>
    </submittedName>
</protein>
<sequence length="192" mass="21239">MCSIPGLRHLLQNGVDGVYFPACLSNVTHAAASCEAPSTGNMNLEHLLPGGSVRRGVLRCANGDTRVHIEQRRNHSLNTPPVQSTKARVHITQGRHYATYAAHAQTIQEEYKYTAYSFDLYRQKAVIMQGRHASRGRHGTAFKHQQGGGNQKTQGSGTSPLRPLFASRPADFILFTGRGRHQAAVFFLFNRE</sequence>
<proteinExistence type="predicted"/>
<evidence type="ECO:0000313" key="2">
    <source>
        <dbReference type="EMBL" id="MPC66120.1"/>
    </source>
</evidence>
<evidence type="ECO:0000256" key="1">
    <source>
        <dbReference type="SAM" id="MobiDB-lite"/>
    </source>
</evidence>
<feature type="region of interest" description="Disordered" evidence="1">
    <location>
        <begin position="134"/>
        <end position="161"/>
    </location>
</feature>